<dbReference type="Proteomes" id="UP000325030">
    <property type="component" value="Chromosome"/>
</dbReference>
<dbReference type="EMBL" id="AP018929">
    <property type="protein sequence ID" value="BBG23968.1"/>
    <property type="molecule type" value="Genomic_DNA"/>
</dbReference>
<protein>
    <submittedName>
        <fullName evidence="1">Uncharacterized protein</fullName>
    </submittedName>
</protein>
<evidence type="ECO:0000313" key="2">
    <source>
        <dbReference type="EMBL" id="BBG26723.1"/>
    </source>
</evidence>
<reference evidence="4" key="1">
    <citation type="submission" date="2018-09" db="EMBL/GenBank/DDBJ databases">
        <title>Complete Genome Sequencing of Sulfolobus sp. JCM 16834.</title>
        <authorList>
            <person name="Kato S."/>
            <person name="Itoh T."/>
            <person name="Ohkuma M."/>
        </authorList>
    </citation>
    <scope>NUCLEOTIDE SEQUENCE [LARGE SCALE GENOMIC DNA]</scope>
    <source>
        <strain evidence="4">IC-007</strain>
    </source>
</reference>
<accession>A0A510E2J8</accession>
<dbReference type="RefSeq" id="WP_054845625.1">
    <property type="nucleotide sequence ID" value="NZ_AP018929.1"/>
</dbReference>
<dbReference type="EMBL" id="AP018930">
    <property type="protein sequence ID" value="BBG26723.1"/>
    <property type="molecule type" value="Genomic_DNA"/>
</dbReference>
<sequence>MCIEQKWGLFSRKSYATYVPAVLVSYTINKATYNQLATGDVQQSNSSLLKKPAKQGIVVFS</sequence>
<reference evidence="1 3" key="2">
    <citation type="journal article" date="2020" name="Int. J. Syst. Evol. Microbiol.">
        <title>Sulfuracidifex tepidarius gen. nov., sp. nov. and transfer of Sulfolobus metallicus Huber and Stetter 1992 to the genus Sulfuracidifex as Sulfuracidifex metallicus comb. nov.</title>
        <authorList>
            <person name="Itoh T."/>
            <person name="Miura T."/>
            <person name="Sakai H.D."/>
            <person name="Kato S."/>
            <person name="Ohkuma M."/>
            <person name="Takashina T."/>
        </authorList>
    </citation>
    <scope>NUCLEOTIDE SEQUENCE [LARGE SCALE GENOMIC DNA]</scope>
    <source>
        <strain evidence="1 3">IC-006</strain>
        <strain evidence="2">IC-007</strain>
    </source>
</reference>
<proteinExistence type="predicted"/>
<organism evidence="1 3">
    <name type="scientific">Sulfuracidifex tepidarius</name>
    <dbReference type="NCBI Taxonomy" id="1294262"/>
    <lineage>
        <taxon>Archaea</taxon>
        <taxon>Thermoproteota</taxon>
        <taxon>Thermoprotei</taxon>
        <taxon>Sulfolobales</taxon>
        <taxon>Sulfolobaceae</taxon>
        <taxon>Sulfuracidifex</taxon>
    </lineage>
</organism>
<accession>A0A510DVG6</accession>
<name>A0A510DVG6_9CREN</name>
<dbReference type="AlphaFoldDB" id="A0A510DVG6"/>
<dbReference type="Proteomes" id="UP000322983">
    <property type="component" value="Chromosome"/>
</dbReference>
<evidence type="ECO:0000313" key="4">
    <source>
        <dbReference type="Proteomes" id="UP000325030"/>
    </source>
</evidence>
<evidence type="ECO:0000313" key="3">
    <source>
        <dbReference type="Proteomes" id="UP000322983"/>
    </source>
</evidence>
<gene>
    <name evidence="1" type="ORF">IC006_1268</name>
    <name evidence="2" type="ORF">IC007_1243</name>
</gene>
<keyword evidence="3" id="KW-1185">Reference proteome</keyword>
<dbReference type="KEGG" id="step:IC006_1268"/>
<dbReference type="GeneID" id="41717586"/>
<evidence type="ECO:0000313" key="1">
    <source>
        <dbReference type="EMBL" id="BBG23968.1"/>
    </source>
</evidence>